<keyword evidence="2" id="KW-0472">Membrane</keyword>
<feature type="transmembrane region" description="Helical" evidence="2">
    <location>
        <begin position="91"/>
        <end position="113"/>
    </location>
</feature>
<proteinExistence type="predicted"/>
<dbReference type="PANTHER" id="PTHR36760">
    <property type="entry name" value="ACIDIC LEUCINE-RICH NUCLEAR PHOSPHOPROTEIN 32 FAMILY B PROTEIN"/>
    <property type="match status" value="1"/>
</dbReference>
<feature type="compositionally biased region" description="Basic residues" evidence="1">
    <location>
        <begin position="445"/>
        <end position="454"/>
    </location>
</feature>
<keyword evidence="2" id="KW-1133">Transmembrane helix</keyword>
<feature type="region of interest" description="Disordered" evidence="1">
    <location>
        <begin position="293"/>
        <end position="399"/>
    </location>
</feature>
<dbReference type="Proteomes" id="UP000827889">
    <property type="component" value="Chromosome 7"/>
</dbReference>
<feature type="compositionally biased region" description="Basic and acidic residues" evidence="1">
    <location>
        <begin position="354"/>
        <end position="363"/>
    </location>
</feature>
<evidence type="ECO:0000256" key="1">
    <source>
        <dbReference type="SAM" id="MobiDB-lite"/>
    </source>
</evidence>
<dbReference type="PANTHER" id="PTHR36760:SF1">
    <property type="entry name" value="ACIDIC LEUCINE-RICH NUCLEAR PHOSPHOPROTEIN 32 FAMILY B PROTEIN"/>
    <property type="match status" value="1"/>
</dbReference>
<feature type="compositionally biased region" description="Acidic residues" evidence="1">
    <location>
        <begin position="471"/>
        <end position="483"/>
    </location>
</feature>
<dbReference type="RefSeq" id="XP_030532522.1">
    <property type="nucleotide sequence ID" value="XM_030676662.2"/>
</dbReference>
<keyword evidence="3" id="KW-1185">Reference proteome</keyword>
<feature type="region of interest" description="Disordered" evidence="1">
    <location>
        <begin position="207"/>
        <end position="228"/>
    </location>
</feature>
<feature type="compositionally biased region" description="Basic and acidic residues" evidence="1">
    <location>
        <begin position="293"/>
        <end position="308"/>
    </location>
</feature>
<accession>A0A8B8PD72</accession>
<sequence>MFITPPFTLASLAPSLPTSLSLPSITPHSVFQSFALLPLNSSVKQSNFLLLHSITSSISALFSLPLSLVGAENLTELSMSSTAKNAPLSRVLLSCFVLFSSFFLSHPVLFSYFVFLSPYLLKLVTFLSPLLITTFLILLALLTLSPGLEGSPDETSESKVGFVSKVCARVLEKLRSNSADEDGGTELSKDLEVYKIFFEEASLWDSGKSQDEASDQLETPGDCGSEESEAPVDKFLIYGDNVVKGHSEASATKFEQDPVDISEPGFKVEDKLEGLLLQEKVRCESEGAVFKAEEKEVKLPDSSPKKVGEEEDPKEDDPLFKGGSKAGSNTISDPKARDNHGGGCFPRTRQNSRRLGESLRLFDENGGGEQSYYSPDHVSESHYEKTGLQHLGSFGSMRREKEWKRTLACKLFEERHNAEEGSEGMDLLWEAYEDDSSSKQAKNGAKQKKKGKRGGRLEKDEAEAAAAAAAAEEEEEEEEEEDVDEQFCCLQALKFSAGKMNLGMGRPNLVRISKAFRGIGWLHHVGRHSKRGHNHN</sequence>
<protein>
    <submittedName>
        <fullName evidence="4">Uncharacterized protein LOC115742400 isoform X1</fullName>
    </submittedName>
</protein>
<gene>
    <name evidence="4" type="primary">LOC115742400</name>
</gene>
<dbReference type="GeneID" id="115742400"/>
<feature type="compositionally biased region" description="Basic and acidic residues" evidence="1">
    <location>
        <begin position="377"/>
        <end position="387"/>
    </location>
</feature>
<keyword evidence="2" id="KW-0812">Transmembrane</keyword>
<evidence type="ECO:0000256" key="2">
    <source>
        <dbReference type="SAM" id="Phobius"/>
    </source>
</evidence>
<feature type="transmembrane region" description="Helical" evidence="2">
    <location>
        <begin position="119"/>
        <end position="142"/>
    </location>
</feature>
<feature type="region of interest" description="Disordered" evidence="1">
    <location>
        <begin position="434"/>
        <end position="483"/>
    </location>
</feature>
<reference evidence="4" key="1">
    <citation type="submission" date="2025-08" db="UniProtKB">
        <authorList>
            <consortium name="RefSeq"/>
        </authorList>
    </citation>
    <scope>IDENTIFICATION</scope>
    <source>
        <tissue evidence="4">Leaf</tissue>
    </source>
</reference>
<feature type="transmembrane region" description="Helical" evidence="2">
    <location>
        <begin position="47"/>
        <end position="70"/>
    </location>
</feature>
<evidence type="ECO:0000313" key="4">
    <source>
        <dbReference type="RefSeq" id="XP_030532522.1"/>
    </source>
</evidence>
<organism evidence="3 4">
    <name type="scientific">Rhodamnia argentea</name>
    <dbReference type="NCBI Taxonomy" id="178133"/>
    <lineage>
        <taxon>Eukaryota</taxon>
        <taxon>Viridiplantae</taxon>
        <taxon>Streptophyta</taxon>
        <taxon>Embryophyta</taxon>
        <taxon>Tracheophyta</taxon>
        <taxon>Spermatophyta</taxon>
        <taxon>Magnoliopsida</taxon>
        <taxon>eudicotyledons</taxon>
        <taxon>Gunneridae</taxon>
        <taxon>Pentapetalae</taxon>
        <taxon>rosids</taxon>
        <taxon>malvids</taxon>
        <taxon>Myrtales</taxon>
        <taxon>Myrtaceae</taxon>
        <taxon>Myrtoideae</taxon>
        <taxon>Myrteae</taxon>
        <taxon>Australasian group</taxon>
        <taxon>Rhodamnia</taxon>
    </lineage>
</organism>
<dbReference type="OrthoDB" id="1939140at2759"/>
<dbReference type="AlphaFoldDB" id="A0A8B8PD72"/>
<evidence type="ECO:0000313" key="3">
    <source>
        <dbReference type="Proteomes" id="UP000827889"/>
    </source>
</evidence>
<dbReference type="KEGG" id="rarg:115742400"/>
<name>A0A8B8PD72_9MYRT</name>